<dbReference type="Pfam" id="PF01575">
    <property type="entry name" value="MaoC_dehydratas"/>
    <property type="match status" value="1"/>
</dbReference>
<feature type="domain" description="MaoC-like" evidence="2">
    <location>
        <begin position="11"/>
        <end position="110"/>
    </location>
</feature>
<dbReference type="Gene3D" id="3.10.129.10">
    <property type="entry name" value="Hotdog Thioesterase"/>
    <property type="match status" value="1"/>
</dbReference>
<proteinExistence type="inferred from homology"/>
<dbReference type="Proteomes" id="UP000287519">
    <property type="component" value="Unassembled WGS sequence"/>
</dbReference>
<evidence type="ECO:0000256" key="1">
    <source>
        <dbReference type="ARBA" id="ARBA00005254"/>
    </source>
</evidence>
<dbReference type="SUPFAM" id="SSF54637">
    <property type="entry name" value="Thioesterase/thiol ester dehydrase-isomerase"/>
    <property type="match status" value="1"/>
</dbReference>
<organism evidence="3 4">
    <name type="scientific">Rhodococcus wratislaviensis</name>
    <name type="common">Tsukamurella wratislaviensis</name>
    <dbReference type="NCBI Taxonomy" id="44752"/>
    <lineage>
        <taxon>Bacteria</taxon>
        <taxon>Bacillati</taxon>
        <taxon>Actinomycetota</taxon>
        <taxon>Actinomycetes</taxon>
        <taxon>Mycobacteriales</taxon>
        <taxon>Nocardiaceae</taxon>
        <taxon>Rhodococcus</taxon>
    </lineage>
</organism>
<protein>
    <submittedName>
        <fullName evidence="3">MaoC family protein</fullName>
    </submittedName>
</protein>
<dbReference type="InterPro" id="IPR002539">
    <property type="entry name" value="MaoC-like_dom"/>
</dbReference>
<evidence type="ECO:0000313" key="4">
    <source>
        <dbReference type="Proteomes" id="UP000287519"/>
    </source>
</evidence>
<evidence type="ECO:0000259" key="2">
    <source>
        <dbReference type="Pfam" id="PF01575"/>
    </source>
</evidence>
<keyword evidence="4" id="KW-1185">Reference proteome</keyword>
<comment type="caution">
    <text evidence="3">The sequence shown here is derived from an EMBL/GenBank/DDBJ whole genome shotgun (WGS) entry which is preliminary data.</text>
</comment>
<sequence length="133" mass="14259">MTTTLGTALPSRTFGPITMTDIVQYQGASGDLNPMHHDDALARSAGYPAAFSVGMLGAGYLATFCTDVYGPENVRRFRTRFREVVYRGEILTAQGTVSGFSEIDGERRVQIDFALLTGAGLVAVEGSAEFVID</sequence>
<name>A0A402CL29_RHOWR</name>
<dbReference type="OrthoDB" id="9800237at2"/>
<dbReference type="InterPro" id="IPR029069">
    <property type="entry name" value="HotDog_dom_sf"/>
</dbReference>
<evidence type="ECO:0000313" key="3">
    <source>
        <dbReference type="EMBL" id="GCE44307.1"/>
    </source>
</evidence>
<reference evidence="3 4" key="1">
    <citation type="submission" date="2018-11" db="EMBL/GenBank/DDBJ databases">
        <title>Microbial catabolism of amino acid.</title>
        <authorList>
            <person name="Hibi M."/>
            <person name="Ogawa J."/>
        </authorList>
    </citation>
    <scope>NUCLEOTIDE SEQUENCE [LARGE SCALE GENOMIC DNA]</scope>
    <source>
        <strain evidence="3 4">C31-06</strain>
    </source>
</reference>
<dbReference type="EMBL" id="BHYM01000092">
    <property type="protein sequence ID" value="GCE44307.1"/>
    <property type="molecule type" value="Genomic_DNA"/>
</dbReference>
<gene>
    <name evidence="3" type="ORF">Rhow_008728</name>
</gene>
<comment type="similarity">
    <text evidence="1">Belongs to the enoyl-CoA hydratase/isomerase family.</text>
</comment>
<dbReference type="RefSeq" id="WP_124395918.1">
    <property type="nucleotide sequence ID" value="NZ_BHYM01000092.1"/>
</dbReference>
<dbReference type="AlphaFoldDB" id="A0A402CL29"/>
<accession>A0A402CL29</accession>